<evidence type="ECO:0000313" key="2">
    <source>
        <dbReference type="EMBL" id="KPI45884.1"/>
    </source>
</evidence>
<evidence type="ECO:0000256" key="1">
    <source>
        <dbReference type="SAM" id="MobiDB-lite"/>
    </source>
</evidence>
<gene>
    <name evidence="2" type="ORF">AB675_958</name>
</gene>
<organism evidence="2 3">
    <name type="scientific">Cyphellophora attinorum</name>
    <dbReference type="NCBI Taxonomy" id="1664694"/>
    <lineage>
        <taxon>Eukaryota</taxon>
        <taxon>Fungi</taxon>
        <taxon>Dikarya</taxon>
        <taxon>Ascomycota</taxon>
        <taxon>Pezizomycotina</taxon>
        <taxon>Eurotiomycetes</taxon>
        <taxon>Chaetothyriomycetidae</taxon>
        <taxon>Chaetothyriales</taxon>
        <taxon>Cyphellophoraceae</taxon>
        <taxon>Cyphellophora</taxon>
    </lineage>
</organism>
<comment type="caution">
    <text evidence="2">The sequence shown here is derived from an EMBL/GenBank/DDBJ whole genome shotgun (WGS) entry which is preliminary data.</text>
</comment>
<protein>
    <submittedName>
        <fullName evidence="2">Uncharacterized protein</fullName>
    </submittedName>
</protein>
<dbReference type="GeneID" id="28742006"/>
<keyword evidence="3" id="KW-1185">Reference proteome</keyword>
<evidence type="ECO:0000313" key="3">
    <source>
        <dbReference type="Proteomes" id="UP000038010"/>
    </source>
</evidence>
<dbReference type="VEuPathDB" id="FungiDB:AB675_958"/>
<feature type="region of interest" description="Disordered" evidence="1">
    <location>
        <begin position="16"/>
        <end position="45"/>
    </location>
</feature>
<accession>A0A0N1HBE4</accession>
<reference evidence="2 3" key="1">
    <citation type="submission" date="2015-06" db="EMBL/GenBank/DDBJ databases">
        <title>Draft genome of the ant-associated black yeast Phialophora attae CBS 131958.</title>
        <authorList>
            <person name="Moreno L.F."/>
            <person name="Stielow B.J."/>
            <person name="de Hoog S."/>
            <person name="Vicente V.A."/>
            <person name="Weiss V.A."/>
            <person name="de Vries M."/>
            <person name="Cruz L.M."/>
            <person name="Souza E.M."/>
        </authorList>
    </citation>
    <scope>NUCLEOTIDE SEQUENCE [LARGE SCALE GENOMIC DNA]</scope>
    <source>
        <strain evidence="2 3">CBS 131958</strain>
    </source>
</reference>
<dbReference type="EMBL" id="LFJN01000001">
    <property type="protein sequence ID" value="KPI45884.1"/>
    <property type="molecule type" value="Genomic_DNA"/>
</dbReference>
<dbReference type="AlphaFoldDB" id="A0A0N1HBE4"/>
<dbReference type="RefSeq" id="XP_018005847.1">
    <property type="nucleotide sequence ID" value="XM_018150137.1"/>
</dbReference>
<proteinExistence type="predicted"/>
<sequence>MQPWINSLRSHFAVTASTDEQTARPWTPIKAPSRKDQLWAPQAPDNRVGRMQLEIDWLRSQLPVAASTNEQMDLPLANLEEHALDAPKKYVPSLPVTSLIVHDQNAPKEDAPSLPK</sequence>
<name>A0A0N1HBE4_9EURO</name>
<dbReference type="Proteomes" id="UP000038010">
    <property type="component" value="Unassembled WGS sequence"/>
</dbReference>